<evidence type="ECO:0000256" key="4">
    <source>
        <dbReference type="ARBA" id="ARBA00022679"/>
    </source>
</evidence>
<dbReference type="SUPFAM" id="SSF55874">
    <property type="entry name" value="ATPase domain of HSP90 chaperone/DNA topoisomerase II/histidine kinase"/>
    <property type="match status" value="1"/>
</dbReference>
<dbReference type="Pfam" id="PF02518">
    <property type="entry name" value="HATPase_c"/>
    <property type="match status" value="1"/>
</dbReference>
<keyword evidence="4" id="KW-0808">Transferase</keyword>
<feature type="domain" description="PAC" evidence="8">
    <location>
        <begin position="96"/>
        <end position="147"/>
    </location>
</feature>
<dbReference type="InterPro" id="IPR036890">
    <property type="entry name" value="HATPase_C_sf"/>
</dbReference>
<dbReference type="EC" id="2.7.13.3" evidence="2"/>
<dbReference type="InterPro" id="IPR013655">
    <property type="entry name" value="PAS_fold_3"/>
</dbReference>
<dbReference type="PROSITE" id="PS50109">
    <property type="entry name" value="HIS_KIN"/>
    <property type="match status" value="1"/>
</dbReference>
<dbReference type="SUPFAM" id="SSF55785">
    <property type="entry name" value="PYP-like sensor domain (PAS domain)"/>
    <property type="match status" value="2"/>
</dbReference>
<evidence type="ECO:0000259" key="7">
    <source>
        <dbReference type="PROSITE" id="PS50112"/>
    </source>
</evidence>
<gene>
    <name evidence="9" type="ORF">ACFSR3_14145</name>
</gene>
<evidence type="ECO:0000313" key="9">
    <source>
        <dbReference type="EMBL" id="MFD2603200.1"/>
    </source>
</evidence>
<dbReference type="InterPro" id="IPR004358">
    <property type="entry name" value="Sig_transdc_His_kin-like_C"/>
</dbReference>
<dbReference type="SMART" id="SM00387">
    <property type="entry name" value="HATPase_c"/>
    <property type="match status" value="1"/>
</dbReference>
<dbReference type="InterPro" id="IPR052162">
    <property type="entry name" value="Sensor_kinase/Photoreceptor"/>
</dbReference>
<dbReference type="PANTHER" id="PTHR43304:SF1">
    <property type="entry name" value="PAC DOMAIN-CONTAINING PROTEIN"/>
    <property type="match status" value="1"/>
</dbReference>
<protein>
    <recommendedName>
        <fullName evidence="2">histidine kinase</fullName>
        <ecNumber evidence="2">2.7.13.3</ecNumber>
    </recommendedName>
</protein>
<dbReference type="PRINTS" id="PR00344">
    <property type="entry name" value="BCTRLSENSOR"/>
</dbReference>
<dbReference type="InterPro" id="IPR001610">
    <property type="entry name" value="PAC"/>
</dbReference>
<comment type="caution">
    <text evidence="9">The sequence shown here is derived from an EMBL/GenBank/DDBJ whole genome shotgun (WGS) entry which is preliminary data.</text>
</comment>
<evidence type="ECO:0000256" key="3">
    <source>
        <dbReference type="ARBA" id="ARBA00022553"/>
    </source>
</evidence>
<dbReference type="Pfam" id="PF08447">
    <property type="entry name" value="PAS_3"/>
    <property type="match status" value="2"/>
</dbReference>
<name>A0ABW5NWF4_9FLAO</name>
<proteinExistence type="predicted"/>
<feature type="domain" description="PAS" evidence="7">
    <location>
        <begin position="148"/>
        <end position="205"/>
    </location>
</feature>
<organism evidence="9 10">
    <name type="scientific">Flavobacterium suzhouense</name>
    <dbReference type="NCBI Taxonomy" id="1529638"/>
    <lineage>
        <taxon>Bacteria</taxon>
        <taxon>Pseudomonadati</taxon>
        <taxon>Bacteroidota</taxon>
        <taxon>Flavobacteriia</taxon>
        <taxon>Flavobacteriales</taxon>
        <taxon>Flavobacteriaceae</taxon>
        <taxon>Flavobacterium</taxon>
    </lineage>
</organism>
<dbReference type="PROSITE" id="PS50112">
    <property type="entry name" value="PAS"/>
    <property type="match status" value="1"/>
</dbReference>
<dbReference type="InterPro" id="IPR000014">
    <property type="entry name" value="PAS"/>
</dbReference>
<dbReference type="InterPro" id="IPR035965">
    <property type="entry name" value="PAS-like_dom_sf"/>
</dbReference>
<dbReference type="InterPro" id="IPR003594">
    <property type="entry name" value="HATPase_dom"/>
</dbReference>
<evidence type="ECO:0000256" key="1">
    <source>
        <dbReference type="ARBA" id="ARBA00000085"/>
    </source>
</evidence>
<dbReference type="SMART" id="SM00086">
    <property type="entry name" value="PAC"/>
    <property type="match status" value="2"/>
</dbReference>
<dbReference type="Proteomes" id="UP001597480">
    <property type="component" value="Unassembled WGS sequence"/>
</dbReference>
<dbReference type="RefSeq" id="WP_379821869.1">
    <property type="nucleotide sequence ID" value="NZ_JBHUMD010000027.1"/>
</dbReference>
<dbReference type="CDD" id="cd00130">
    <property type="entry name" value="PAS"/>
    <property type="match status" value="2"/>
</dbReference>
<keyword evidence="5" id="KW-0418">Kinase</keyword>
<keyword evidence="3" id="KW-0597">Phosphoprotein</keyword>
<dbReference type="Gene3D" id="3.30.565.10">
    <property type="entry name" value="Histidine kinase-like ATPase, C-terminal domain"/>
    <property type="match status" value="1"/>
</dbReference>
<dbReference type="InterPro" id="IPR000700">
    <property type="entry name" value="PAS-assoc_C"/>
</dbReference>
<evidence type="ECO:0000256" key="2">
    <source>
        <dbReference type="ARBA" id="ARBA00012438"/>
    </source>
</evidence>
<dbReference type="PROSITE" id="PS50113">
    <property type="entry name" value="PAC"/>
    <property type="match status" value="2"/>
</dbReference>
<dbReference type="EMBL" id="JBHUMD010000027">
    <property type="protein sequence ID" value="MFD2603200.1"/>
    <property type="molecule type" value="Genomic_DNA"/>
</dbReference>
<evidence type="ECO:0000259" key="8">
    <source>
        <dbReference type="PROSITE" id="PS50113"/>
    </source>
</evidence>
<dbReference type="Gene3D" id="3.30.450.20">
    <property type="entry name" value="PAS domain"/>
    <property type="match status" value="2"/>
</dbReference>
<dbReference type="SMART" id="SM00091">
    <property type="entry name" value="PAS"/>
    <property type="match status" value="2"/>
</dbReference>
<accession>A0ABW5NWF4</accession>
<evidence type="ECO:0000313" key="10">
    <source>
        <dbReference type="Proteomes" id="UP001597480"/>
    </source>
</evidence>
<dbReference type="InterPro" id="IPR005467">
    <property type="entry name" value="His_kinase_dom"/>
</dbReference>
<feature type="domain" description="PAC" evidence="8">
    <location>
        <begin position="224"/>
        <end position="277"/>
    </location>
</feature>
<evidence type="ECO:0000256" key="5">
    <source>
        <dbReference type="ARBA" id="ARBA00022777"/>
    </source>
</evidence>
<reference evidence="10" key="1">
    <citation type="journal article" date="2019" name="Int. J. Syst. Evol. Microbiol.">
        <title>The Global Catalogue of Microorganisms (GCM) 10K type strain sequencing project: providing services to taxonomists for standard genome sequencing and annotation.</title>
        <authorList>
            <consortium name="The Broad Institute Genomics Platform"/>
            <consortium name="The Broad Institute Genome Sequencing Center for Infectious Disease"/>
            <person name="Wu L."/>
            <person name="Ma J."/>
        </authorList>
    </citation>
    <scope>NUCLEOTIDE SEQUENCE [LARGE SCALE GENOMIC DNA]</scope>
    <source>
        <strain evidence="10">KCTC 42107</strain>
    </source>
</reference>
<dbReference type="PANTHER" id="PTHR43304">
    <property type="entry name" value="PHYTOCHROME-LIKE PROTEIN CPH1"/>
    <property type="match status" value="1"/>
</dbReference>
<evidence type="ECO:0000259" key="6">
    <source>
        <dbReference type="PROSITE" id="PS50109"/>
    </source>
</evidence>
<comment type="catalytic activity">
    <reaction evidence="1">
        <text>ATP + protein L-histidine = ADP + protein N-phospho-L-histidine.</text>
        <dbReference type="EC" id="2.7.13.3"/>
    </reaction>
</comment>
<dbReference type="NCBIfam" id="TIGR00229">
    <property type="entry name" value="sensory_box"/>
    <property type="match status" value="1"/>
</dbReference>
<sequence length="507" mass="59177">MKIFDNPDLYDGESPNVFYKKLLDQVPDLIFKIRWDVETEKFSIIFLSESIKDLYEIPQDVFLTDPHHFFYDRMFPEDAADFIATLQESREKLAKWDHTYRLQLPEKGLRWMRVTANPELTANGSVVFYGRATDITEHKEKEARLHISEERFNYALRAASEGIWDWDMKTNVVYFSAQLMKILGKKEVEAYFPNTFWLSRIHPDDAYTYDKSKTDYFKKKNASYESIYRILTDNGKYRWVLSRGRVVSYDEHGNPERSIGTLKDINQLKEKEVELGNTINIIVSQNNRLNNFAHIVSHNLRSHASNLKMLLDLFKTADEAEREEMLQHLEAISDGLSITISHLKELVEIQTEIKTVREKLNLRHYLKNILNILHNEIKKHNVDIEINIPLDVTVDYNPAYLESILLNFTTNAIKYSSPERKPMLSYDFEIVEGQKVLSISDNGLGIDLKKHKNSLFGMYKTFHKNQNARGIGLFITKNQVEAMGGKIEVSSELNKGTTFKVYFDEEN</sequence>
<keyword evidence="10" id="KW-1185">Reference proteome</keyword>
<feature type="domain" description="Histidine kinase" evidence="6">
    <location>
        <begin position="295"/>
        <end position="507"/>
    </location>
</feature>